<dbReference type="OrthoDB" id="6077919at2759"/>
<proteinExistence type="predicted"/>
<reference evidence="10" key="1">
    <citation type="submission" date="2020-03" db="EMBL/GenBank/DDBJ databases">
        <title>A mixture of massive structural variations and highly conserved coding sequences in Ustilaginoidea virens genome.</title>
        <authorList>
            <person name="Zhang K."/>
            <person name="Zhao Z."/>
            <person name="Zhang Z."/>
            <person name="Li Y."/>
            <person name="Hsiang T."/>
            <person name="Sun W."/>
        </authorList>
    </citation>
    <scope>NUCLEOTIDE SEQUENCE</scope>
    <source>
        <strain evidence="10">UV-8b</strain>
    </source>
</reference>
<dbReference type="Proteomes" id="UP000027002">
    <property type="component" value="Chromosome 1"/>
</dbReference>
<feature type="region of interest" description="Disordered" evidence="8">
    <location>
        <begin position="1"/>
        <end position="33"/>
    </location>
</feature>
<evidence type="ECO:0000256" key="8">
    <source>
        <dbReference type="SAM" id="MobiDB-lite"/>
    </source>
</evidence>
<evidence type="ECO:0000313" key="10">
    <source>
        <dbReference type="EMBL" id="QUC16071.1"/>
    </source>
</evidence>
<name>A0A8E5ME80_USTVR</name>
<comment type="subcellular location">
    <subcellularLocation>
        <location evidence="1">Nucleus</location>
    </subcellularLocation>
</comment>
<dbReference type="GO" id="GO:0005634">
    <property type="term" value="C:nucleus"/>
    <property type="evidence" value="ECO:0007669"/>
    <property type="project" value="UniProtKB-SubCell"/>
</dbReference>
<keyword evidence="2" id="KW-0479">Metal-binding</keyword>
<gene>
    <name evidence="10" type="ORF">UV8b_00312</name>
</gene>
<feature type="domain" description="C2H2-type" evidence="9">
    <location>
        <begin position="513"/>
        <end position="536"/>
    </location>
</feature>
<evidence type="ECO:0000259" key="9">
    <source>
        <dbReference type="PROSITE" id="PS00028"/>
    </source>
</evidence>
<evidence type="ECO:0000313" key="11">
    <source>
        <dbReference type="Proteomes" id="UP000027002"/>
    </source>
</evidence>
<keyword evidence="6" id="KW-0804">Transcription</keyword>
<keyword evidence="5" id="KW-0805">Transcription regulation</keyword>
<dbReference type="GeneID" id="66061090"/>
<evidence type="ECO:0000256" key="1">
    <source>
        <dbReference type="ARBA" id="ARBA00004123"/>
    </source>
</evidence>
<evidence type="ECO:0000256" key="2">
    <source>
        <dbReference type="ARBA" id="ARBA00022723"/>
    </source>
</evidence>
<protein>
    <recommendedName>
        <fullName evidence="9">C2H2-type domain-containing protein</fullName>
    </recommendedName>
</protein>
<feature type="domain" description="C2H2-type" evidence="9">
    <location>
        <begin position="487"/>
        <end position="507"/>
    </location>
</feature>
<dbReference type="PROSITE" id="PS00028">
    <property type="entry name" value="ZINC_FINGER_C2H2_1"/>
    <property type="match status" value="3"/>
</dbReference>
<dbReference type="SMART" id="SM00355">
    <property type="entry name" value="ZnF_C2H2"/>
    <property type="match status" value="5"/>
</dbReference>
<dbReference type="PANTHER" id="PTHR46179:SF13">
    <property type="entry name" value="C2H2-TYPE DOMAIN-CONTAINING PROTEIN"/>
    <property type="match status" value="1"/>
</dbReference>
<dbReference type="InterPro" id="IPR051061">
    <property type="entry name" value="Zinc_finger_trans_reg"/>
</dbReference>
<feature type="compositionally biased region" description="Basic and acidic residues" evidence="8">
    <location>
        <begin position="20"/>
        <end position="30"/>
    </location>
</feature>
<dbReference type="EMBL" id="CP072753">
    <property type="protein sequence ID" value="QUC16071.1"/>
    <property type="molecule type" value="Genomic_DNA"/>
</dbReference>
<dbReference type="InterPro" id="IPR013087">
    <property type="entry name" value="Znf_C2H2_type"/>
</dbReference>
<sequence>MHQDYCLMPSSGHQAQLMEKPSRDGPRLGPDDWPSYSYPHSSQGYNIVTGPYAIQKFSVVQSDDPFVPAGTVPTHHPLSDGQQAQYAQDAQHLRDGSDCQNPLGQSADGFTNHGDSGYGGSHPSGSVASPSVKVGPKCKQCPFQAKNNSHLKKHMNRHNKPHECRTENCKRGFATLNDRKRHESAVHRDESRYRSHSTWYKCIHCVNLPEKQSRRKRTEWPRKDNFLAHLAQVHSIRCCPSDNLGQYIVRDQPESTENSDVSVHVREEARENDLQGVGSLPGFASPFANMTVYANEIANLPGDQTSNLTQQRFNMVFRRNFHVLTSTNILEHQADQELGFINPHVLRQETGHGMRDPLQHAASTATALDSSADHLSVISSEFHNPSSGDDANDTHFPRRQAYEVTALGHQPTCMPSTAYLNMEQVAAPQMSPMTHPLAQTNQPGDVMALLEQPPPEISKTAANEVVVLDSAGAAITRSTSQPPVPSCANCGKTFKRSCELTKHKKRHSKPYGCTWLDCAKTFGSKNDWKRHESKQHFKLQTWNRDMGECEETLDRRDALKVQMRRGQGSTGTGDGQCRRGSPIIASFWCGFCVGHVDVDHDKGSDNALTQRFDHIDDHFCGRDGFTKRSIEDWKHEPRPGPTLEARDDGRVQTADGVPMFSLYTSHRPERSAELSISDSLSEKRRKSGVVEMWNCCQCATPMNVKTCPACVNCGHHRCGYCGLNREVMHVEDVITEASGRTRTECQDGQDP</sequence>
<keyword evidence="7" id="KW-0539">Nucleus</keyword>
<accession>A0A8E5ME80</accession>
<dbReference type="PANTHER" id="PTHR46179">
    <property type="entry name" value="ZINC FINGER PROTEIN"/>
    <property type="match status" value="1"/>
</dbReference>
<keyword evidence="4" id="KW-0862">Zinc</keyword>
<dbReference type="SUPFAM" id="SSF57667">
    <property type="entry name" value="beta-beta-alpha zinc fingers"/>
    <property type="match status" value="1"/>
</dbReference>
<dbReference type="GO" id="GO:0006357">
    <property type="term" value="P:regulation of transcription by RNA polymerase II"/>
    <property type="evidence" value="ECO:0007669"/>
    <property type="project" value="TreeGrafter"/>
</dbReference>
<feature type="region of interest" description="Disordered" evidence="8">
    <location>
        <begin position="69"/>
        <end position="131"/>
    </location>
</feature>
<dbReference type="RefSeq" id="XP_042993744.1">
    <property type="nucleotide sequence ID" value="XM_043137810.1"/>
</dbReference>
<dbReference type="GO" id="GO:0008270">
    <property type="term" value="F:zinc ion binding"/>
    <property type="evidence" value="ECO:0007669"/>
    <property type="project" value="UniProtKB-KW"/>
</dbReference>
<evidence type="ECO:0000256" key="5">
    <source>
        <dbReference type="ARBA" id="ARBA00023015"/>
    </source>
</evidence>
<organism evidence="10 11">
    <name type="scientific">Ustilaginoidea virens</name>
    <name type="common">Rice false smut fungus</name>
    <name type="synonym">Villosiclava virens</name>
    <dbReference type="NCBI Taxonomy" id="1159556"/>
    <lineage>
        <taxon>Eukaryota</taxon>
        <taxon>Fungi</taxon>
        <taxon>Dikarya</taxon>
        <taxon>Ascomycota</taxon>
        <taxon>Pezizomycotina</taxon>
        <taxon>Sordariomycetes</taxon>
        <taxon>Hypocreomycetidae</taxon>
        <taxon>Hypocreales</taxon>
        <taxon>Clavicipitaceae</taxon>
        <taxon>Ustilaginoidea</taxon>
    </lineage>
</organism>
<dbReference type="InterPro" id="IPR036236">
    <property type="entry name" value="Znf_C2H2_sf"/>
</dbReference>
<evidence type="ECO:0000256" key="4">
    <source>
        <dbReference type="ARBA" id="ARBA00022833"/>
    </source>
</evidence>
<evidence type="ECO:0000256" key="3">
    <source>
        <dbReference type="ARBA" id="ARBA00022771"/>
    </source>
</evidence>
<keyword evidence="11" id="KW-1185">Reference proteome</keyword>
<dbReference type="AlphaFoldDB" id="A0A8E5ME80"/>
<keyword evidence="3" id="KW-0863">Zinc-finger</keyword>
<dbReference type="KEGG" id="uvi:66061090"/>
<evidence type="ECO:0000256" key="6">
    <source>
        <dbReference type="ARBA" id="ARBA00023163"/>
    </source>
</evidence>
<feature type="domain" description="C2H2-type" evidence="9">
    <location>
        <begin position="164"/>
        <end position="187"/>
    </location>
</feature>
<dbReference type="Gene3D" id="3.30.160.60">
    <property type="entry name" value="Classic Zinc Finger"/>
    <property type="match status" value="2"/>
</dbReference>
<evidence type="ECO:0000256" key="7">
    <source>
        <dbReference type="ARBA" id="ARBA00023242"/>
    </source>
</evidence>